<name>A0AA86SFZ2_9FABA</name>
<dbReference type="Proteomes" id="UP001189624">
    <property type="component" value="Chromosome 5"/>
</dbReference>
<dbReference type="EMBL" id="OY731402">
    <property type="protein sequence ID" value="CAJ1957175.1"/>
    <property type="molecule type" value="Genomic_DNA"/>
</dbReference>
<reference evidence="1" key="1">
    <citation type="submission" date="2023-10" db="EMBL/GenBank/DDBJ databases">
        <authorList>
            <person name="Domelevo Entfellner J.-B."/>
        </authorList>
    </citation>
    <scope>NUCLEOTIDE SEQUENCE</scope>
</reference>
<organism evidence="1 2">
    <name type="scientific">Sphenostylis stenocarpa</name>
    <dbReference type="NCBI Taxonomy" id="92480"/>
    <lineage>
        <taxon>Eukaryota</taxon>
        <taxon>Viridiplantae</taxon>
        <taxon>Streptophyta</taxon>
        <taxon>Embryophyta</taxon>
        <taxon>Tracheophyta</taxon>
        <taxon>Spermatophyta</taxon>
        <taxon>Magnoliopsida</taxon>
        <taxon>eudicotyledons</taxon>
        <taxon>Gunneridae</taxon>
        <taxon>Pentapetalae</taxon>
        <taxon>rosids</taxon>
        <taxon>fabids</taxon>
        <taxon>Fabales</taxon>
        <taxon>Fabaceae</taxon>
        <taxon>Papilionoideae</taxon>
        <taxon>50 kb inversion clade</taxon>
        <taxon>NPAAA clade</taxon>
        <taxon>indigoferoid/millettioid clade</taxon>
        <taxon>Phaseoleae</taxon>
        <taxon>Sphenostylis</taxon>
    </lineage>
</organism>
<sequence length="164" mass="18481">MVRVWTTVGSDEGGGGERLAMGTSPWRWGTGNAIVMVKARLRGEKELEDHWPRDWTKGELWWLRQGVVLYERNAGLSSRRLGEGVRNTEMASCGVREKGMGLSKGIWKGDLVLSEGEKNHEGRRVKLTMEEWVSLSAAKRASEVKGGIVGEREVENYFFKQKIC</sequence>
<gene>
    <name evidence="1" type="ORF">AYBTSS11_LOCUS17059</name>
</gene>
<dbReference type="AlphaFoldDB" id="A0AA86SFZ2"/>
<evidence type="ECO:0000313" key="1">
    <source>
        <dbReference type="EMBL" id="CAJ1957175.1"/>
    </source>
</evidence>
<keyword evidence="2" id="KW-1185">Reference proteome</keyword>
<evidence type="ECO:0000313" key="2">
    <source>
        <dbReference type="Proteomes" id="UP001189624"/>
    </source>
</evidence>
<proteinExistence type="predicted"/>
<protein>
    <submittedName>
        <fullName evidence="1">Uncharacterized protein</fullName>
    </submittedName>
</protein>
<accession>A0AA86SFZ2</accession>
<dbReference type="Gramene" id="rna-AYBTSS11_LOCUS17059">
    <property type="protein sequence ID" value="CAJ1957175.1"/>
    <property type="gene ID" value="gene-AYBTSS11_LOCUS17059"/>
</dbReference>